<comment type="caution">
    <text evidence="1">The sequence shown here is derived from an EMBL/GenBank/DDBJ whole genome shotgun (WGS) entry which is preliminary data.</text>
</comment>
<keyword evidence="2" id="KW-1185">Reference proteome</keyword>
<dbReference type="Proteomes" id="UP001060085">
    <property type="component" value="Linkage Group LG07"/>
</dbReference>
<dbReference type="EMBL" id="CM044707">
    <property type="protein sequence ID" value="KAI5652533.1"/>
    <property type="molecule type" value="Genomic_DNA"/>
</dbReference>
<protein>
    <submittedName>
        <fullName evidence="1">Uncharacterized protein</fullName>
    </submittedName>
</protein>
<sequence>MPSSSSISLFSLIICSKFLPLLLRLLLALVGAAAPSPAQEGLGEISEGWAVVRCCTTLSSRFWPALKSEVRFLVAASSEYLGFSLLLLCWFSDVRFSISVVRLSWEAQNQSLPSIFFKLCSDTEQKSRGQNQHEWQERQGGASSTYDLNGRNIMSEHFVLQPSVSMQFTSFFQFLNQASYQQNHVPVSSRSMTQVIQANKVPIVDESQNTQMKSPSANVELL</sequence>
<reference evidence="2" key="1">
    <citation type="journal article" date="2023" name="Nat. Plants">
        <title>Single-cell RNA sequencing provides a high-resolution roadmap for understanding the multicellular compartmentation of specialized metabolism.</title>
        <authorList>
            <person name="Sun S."/>
            <person name="Shen X."/>
            <person name="Li Y."/>
            <person name="Li Y."/>
            <person name="Wang S."/>
            <person name="Li R."/>
            <person name="Zhang H."/>
            <person name="Shen G."/>
            <person name="Guo B."/>
            <person name="Wei J."/>
            <person name="Xu J."/>
            <person name="St-Pierre B."/>
            <person name="Chen S."/>
            <person name="Sun C."/>
        </authorList>
    </citation>
    <scope>NUCLEOTIDE SEQUENCE [LARGE SCALE GENOMIC DNA]</scope>
</reference>
<evidence type="ECO:0000313" key="1">
    <source>
        <dbReference type="EMBL" id="KAI5652533.1"/>
    </source>
</evidence>
<gene>
    <name evidence="1" type="ORF">M9H77_29720</name>
</gene>
<accession>A0ACB9ZXF0</accession>
<proteinExistence type="predicted"/>
<organism evidence="1 2">
    <name type="scientific">Catharanthus roseus</name>
    <name type="common">Madagascar periwinkle</name>
    <name type="synonym">Vinca rosea</name>
    <dbReference type="NCBI Taxonomy" id="4058"/>
    <lineage>
        <taxon>Eukaryota</taxon>
        <taxon>Viridiplantae</taxon>
        <taxon>Streptophyta</taxon>
        <taxon>Embryophyta</taxon>
        <taxon>Tracheophyta</taxon>
        <taxon>Spermatophyta</taxon>
        <taxon>Magnoliopsida</taxon>
        <taxon>eudicotyledons</taxon>
        <taxon>Gunneridae</taxon>
        <taxon>Pentapetalae</taxon>
        <taxon>asterids</taxon>
        <taxon>lamiids</taxon>
        <taxon>Gentianales</taxon>
        <taxon>Apocynaceae</taxon>
        <taxon>Rauvolfioideae</taxon>
        <taxon>Vinceae</taxon>
        <taxon>Catharanthinae</taxon>
        <taxon>Catharanthus</taxon>
    </lineage>
</organism>
<name>A0ACB9ZXF0_CATRO</name>
<evidence type="ECO:0000313" key="2">
    <source>
        <dbReference type="Proteomes" id="UP001060085"/>
    </source>
</evidence>